<keyword evidence="3" id="KW-0328">Glycosyltransferase</keyword>
<evidence type="ECO:0000256" key="9">
    <source>
        <dbReference type="ARBA" id="ARBA00023136"/>
    </source>
</evidence>
<keyword evidence="1" id="KW-1003">Cell membrane</keyword>
<dbReference type="InterPro" id="IPR011812">
    <property type="entry name" value="Pep_trsgly"/>
</dbReference>
<evidence type="ECO:0000256" key="5">
    <source>
        <dbReference type="ARBA" id="ARBA00022692"/>
    </source>
</evidence>
<keyword evidence="7" id="KW-0573">Peptidoglycan synthesis</keyword>
<comment type="caution">
    <text evidence="14">The sequence shown here is derived from an EMBL/GenBank/DDBJ whole genome shotgun (WGS) entry which is preliminary data.</text>
</comment>
<dbReference type="SUPFAM" id="SSF53955">
    <property type="entry name" value="Lysozyme-like"/>
    <property type="match status" value="1"/>
</dbReference>
<evidence type="ECO:0000256" key="3">
    <source>
        <dbReference type="ARBA" id="ARBA00022676"/>
    </source>
</evidence>
<dbReference type="InterPro" id="IPR001264">
    <property type="entry name" value="Glyco_trans_51"/>
</dbReference>
<evidence type="ECO:0000256" key="12">
    <source>
        <dbReference type="SAM" id="Phobius"/>
    </source>
</evidence>
<keyword evidence="6" id="KW-0133">Cell shape</keyword>
<evidence type="ECO:0000256" key="6">
    <source>
        <dbReference type="ARBA" id="ARBA00022960"/>
    </source>
</evidence>
<dbReference type="GO" id="GO:0008360">
    <property type="term" value="P:regulation of cell shape"/>
    <property type="evidence" value="ECO:0007669"/>
    <property type="project" value="UniProtKB-KW"/>
</dbReference>
<dbReference type="GO" id="GO:0016020">
    <property type="term" value="C:membrane"/>
    <property type="evidence" value="ECO:0007669"/>
    <property type="project" value="InterPro"/>
</dbReference>
<feature type="transmembrane region" description="Helical" evidence="12">
    <location>
        <begin position="12"/>
        <end position="31"/>
    </location>
</feature>
<dbReference type="Proteomes" id="UP000253209">
    <property type="component" value="Unassembled WGS sequence"/>
</dbReference>
<evidence type="ECO:0000256" key="10">
    <source>
        <dbReference type="ARBA" id="ARBA00023316"/>
    </source>
</evidence>
<dbReference type="GO" id="GO:0009252">
    <property type="term" value="P:peptidoglycan biosynthetic process"/>
    <property type="evidence" value="ECO:0007669"/>
    <property type="project" value="UniProtKB-KW"/>
</dbReference>
<keyword evidence="5 12" id="KW-0812">Transmembrane</keyword>
<keyword evidence="10" id="KW-0961">Cell wall biogenesis/degradation</keyword>
<evidence type="ECO:0000256" key="1">
    <source>
        <dbReference type="ARBA" id="ARBA00022475"/>
    </source>
</evidence>
<keyword evidence="4" id="KW-0808">Transferase</keyword>
<dbReference type="InterPro" id="IPR023346">
    <property type="entry name" value="Lysozyme-like_dom_sf"/>
</dbReference>
<feature type="domain" description="Glycosyl transferase family 51" evidence="13">
    <location>
        <begin position="431"/>
        <end position="579"/>
    </location>
</feature>
<feature type="region of interest" description="Disordered" evidence="11">
    <location>
        <begin position="675"/>
        <end position="722"/>
    </location>
</feature>
<keyword evidence="15" id="KW-1185">Reference proteome</keyword>
<dbReference type="GO" id="GO:0071555">
    <property type="term" value="P:cell wall organization"/>
    <property type="evidence" value="ECO:0007669"/>
    <property type="project" value="UniProtKB-KW"/>
</dbReference>
<dbReference type="PANTHER" id="PTHR30400">
    <property type="entry name" value="MONOFUNCTIONAL BIOSYNTHETIC PEPTIDOGLYCAN TRANSGLYCOSYLASE"/>
    <property type="match status" value="1"/>
</dbReference>
<gene>
    <name evidence="14" type="ORF">DJ568_10490</name>
</gene>
<dbReference type="EMBL" id="QGDC01000005">
    <property type="protein sequence ID" value="RCH54897.1"/>
    <property type="molecule type" value="Genomic_DNA"/>
</dbReference>
<dbReference type="Pfam" id="PF00912">
    <property type="entry name" value="Transgly"/>
    <property type="match status" value="1"/>
</dbReference>
<evidence type="ECO:0000256" key="11">
    <source>
        <dbReference type="SAM" id="MobiDB-lite"/>
    </source>
</evidence>
<evidence type="ECO:0000256" key="8">
    <source>
        <dbReference type="ARBA" id="ARBA00022989"/>
    </source>
</evidence>
<evidence type="ECO:0000256" key="2">
    <source>
        <dbReference type="ARBA" id="ARBA00022519"/>
    </source>
</evidence>
<evidence type="ECO:0000256" key="4">
    <source>
        <dbReference type="ARBA" id="ARBA00022679"/>
    </source>
</evidence>
<dbReference type="GO" id="GO:0016763">
    <property type="term" value="F:pentosyltransferase activity"/>
    <property type="evidence" value="ECO:0007669"/>
    <property type="project" value="InterPro"/>
</dbReference>
<accession>A0A367GN44</accession>
<dbReference type="AlphaFoldDB" id="A0A367GN44"/>
<dbReference type="Gene3D" id="1.10.3810.10">
    <property type="entry name" value="Biosynthetic peptidoglycan transglycosylase-like"/>
    <property type="match status" value="1"/>
</dbReference>
<keyword evidence="8 12" id="KW-1133">Transmembrane helix</keyword>
<evidence type="ECO:0000256" key="7">
    <source>
        <dbReference type="ARBA" id="ARBA00022984"/>
    </source>
</evidence>
<dbReference type="GO" id="GO:0009274">
    <property type="term" value="C:peptidoglycan-based cell wall"/>
    <property type="evidence" value="ECO:0007669"/>
    <property type="project" value="InterPro"/>
</dbReference>
<name>A0A367GN44_9SPHI</name>
<evidence type="ECO:0000313" key="14">
    <source>
        <dbReference type="EMBL" id="RCH54897.1"/>
    </source>
</evidence>
<proteinExistence type="predicted"/>
<reference evidence="14 15" key="1">
    <citation type="submission" date="2018-05" db="EMBL/GenBank/DDBJ databases">
        <title>Mucilaginibacter hurinus sp. nov., isolated from briquette warehouse soil.</title>
        <authorList>
            <person name="Choi L."/>
        </authorList>
    </citation>
    <scope>NUCLEOTIDE SEQUENCE [LARGE SCALE GENOMIC DNA]</scope>
    <source>
        <strain evidence="14 15">ZR32</strain>
    </source>
</reference>
<sequence>MRRLNPKYIRIGGIVLALILVVLFVSGYVAYSKREALLQKAIYKAKAKARDQYNLDVKIGTAHFTGFSRVSFSNISIVPAKRDSLLRIHKLDLDVKLMPLIVGNIILDDVILEDGFLSLTNIKGVRNFDFLFRKKKSTSKTKSKVDLGEISYNLINEVLYKIPENLKLKNFRMSYREDTTQVNFLAQSALIDDGDLTSTINVNNGESTWHLNGKMHASDKDIDVKLYADGKKLQLPILQQKFKAIINADTITSRLTKVKQENNETRIYSYWGANNLLINHAALSTKDIIVPNGAINANIFVGENYLSLDSSSVIHFKKITANPYIKYTLNPVKIYELKVNTGWLNAQDLFDSFPVGMFETLEGIKVAGKLKYSLDFFMNDKDIDNLRFDSRLEKEEFRIVKYGKTNLGKINSSFVYIPYERGKPMAPHNISPENPDFTPLDQVAPDLRNAVMTAEDPSFYRHNGFVEESIRKSIITDFKEKKFVRGGSTISMQLVKNVFLSRNKTLSRKIEEILIVWLIENNRLISKNRMLEVYFNIIEWGPNVYGVAEAARFYFGKRPSQLSLGESIYLASIVPQPKAGLYAFEGDGTLRRRLHGYFNLIGRLMAKKGLVAPDSSAYGFYNVRLREGLRRGTPVDTVVADSLLNPEGDLPVDGNGNLNFFQRLFGKDSTAKAESKVDSAEIRKQQEKEAREEEKRREKEAKEEQKRKFNERRKELRERGLF</sequence>
<organism evidence="14 15">
    <name type="scientific">Mucilaginibacter hurinus</name>
    <dbReference type="NCBI Taxonomy" id="2201324"/>
    <lineage>
        <taxon>Bacteria</taxon>
        <taxon>Pseudomonadati</taxon>
        <taxon>Bacteroidota</taxon>
        <taxon>Sphingobacteriia</taxon>
        <taxon>Sphingobacteriales</taxon>
        <taxon>Sphingobacteriaceae</taxon>
        <taxon>Mucilaginibacter</taxon>
    </lineage>
</organism>
<protein>
    <submittedName>
        <fullName evidence="14">Penicillin-binding protein</fullName>
    </submittedName>
</protein>
<evidence type="ECO:0000259" key="13">
    <source>
        <dbReference type="Pfam" id="PF00912"/>
    </source>
</evidence>
<dbReference type="OrthoDB" id="9766909at2"/>
<keyword evidence="2" id="KW-0997">Cell inner membrane</keyword>
<dbReference type="PANTHER" id="PTHR30400:SF0">
    <property type="entry name" value="BIOSYNTHETIC PEPTIDOGLYCAN TRANSGLYCOSYLASE"/>
    <property type="match status" value="1"/>
</dbReference>
<dbReference type="RefSeq" id="WP_114005223.1">
    <property type="nucleotide sequence ID" value="NZ_QGDC01000005.1"/>
</dbReference>
<dbReference type="InterPro" id="IPR036950">
    <property type="entry name" value="PBP_transglycosylase"/>
</dbReference>
<keyword evidence="9 12" id="KW-0472">Membrane</keyword>
<evidence type="ECO:0000313" key="15">
    <source>
        <dbReference type="Proteomes" id="UP000253209"/>
    </source>
</evidence>